<comment type="caution">
    <text evidence="1">The sequence shown here is derived from an EMBL/GenBank/DDBJ whole genome shotgun (WGS) entry which is preliminary data.</text>
</comment>
<evidence type="ECO:0000313" key="2">
    <source>
        <dbReference type="Proteomes" id="UP000574690"/>
    </source>
</evidence>
<sequence length="47" mass="5054">MTEALNALSERQRDLVGTWLPGAAVEADMGWGLVETAVLRVRSGGRI</sequence>
<proteinExistence type="predicted"/>
<dbReference type="GO" id="GO:0016740">
    <property type="term" value="F:transferase activity"/>
    <property type="evidence" value="ECO:0007669"/>
    <property type="project" value="UniProtKB-KW"/>
</dbReference>
<organism evidence="1 2">
    <name type="scientific">Glycomyces artemisiae</name>
    <dbReference type="NCBI Taxonomy" id="1076443"/>
    <lineage>
        <taxon>Bacteria</taxon>
        <taxon>Bacillati</taxon>
        <taxon>Actinomycetota</taxon>
        <taxon>Actinomycetes</taxon>
        <taxon>Glycomycetales</taxon>
        <taxon>Glycomycetaceae</taxon>
        <taxon>Glycomyces</taxon>
    </lineage>
</organism>
<dbReference type="AlphaFoldDB" id="A0A850C3I6"/>
<name>A0A850C3I6_9ACTN</name>
<protein>
    <submittedName>
        <fullName evidence="1">Aminoglycoside phosphotransferase family protein</fullName>
    </submittedName>
</protein>
<keyword evidence="1" id="KW-0808">Transferase</keyword>
<feature type="non-terminal residue" evidence="1">
    <location>
        <position position="47"/>
    </location>
</feature>
<evidence type="ECO:0000313" key="1">
    <source>
        <dbReference type="EMBL" id="NUQ87668.1"/>
    </source>
</evidence>
<dbReference type="EMBL" id="JABFXE010000181">
    <property type="protein sequence ID" value="NUQ87668.1"/>
    <property type="molecule type" value="Genomic_DNA"/>
</dbReference>
<reference evidence="1 2" key="1">
    <citation type="submission" date="2020-05" db="EMBL/GenBank/DDBJ databases">
        <title>DNA-SIP metagenomic assembled genomes.</title>
        <authorList>
            <person name="Yu J."/>
        </authorList>
    </citation>
    <scope>NUCLEOTIDE SEQUENCE [LARGE SCALE GENOMIC DNA]</scope>
    <source>
        <strain evidence="1">Bin5.27</strain>
    </source>
</reference>
<dbReference type="Proteomes" id="UP000574690">
    <property type="component" value="Unassembled WGS sequence"/>
</dbReference>
<accession>A0A850C3I6</accession>
<gene>
    <name evidence="1" type="ORF">HOQ43_04295</name>
</gene>